<proteinExistence type="predicted"/>
<reference evidence="2 3" key="1">
    <citation type="submission" date="2019-07" db="EMBL/GenBank/DDBJ databases">
        <authorList>
            <person name="Duangmal K."/>
            <person name="Teo W.F.A."/>
        </authorList>
    </citation>
    <scope>NUCLEOTIDE SEQUENCE [LARGE SCALE GENOMIC DNA]</scope>
    <source>
        <strain evidence="2 3">TBRC 6029</strain>
    </source>
</reference>
<dbReference type="AlphaFoldDB" id="A0A558CY29"/>
<name>A0A558CY29_9PSEU</name>
<comment type="caution">
    <text evidence="2">The sequence shown here is derived from an EMBL/GenBank/DDBJ whole genome shotgun (WGS) entry which is preliminary data.</text>
</comment>
<dbReference type="RefSeq" id="WP_144587348.1">
    <property type="nucleotide sequence ID" value="NZ_VJWX01000085.1"/>
</dbReference>
<protein>
    <submittedName>
        <fullName evidence="2">Uncharacterized protein</fullName>
    </submittedName>
</protein>
<dbReference type="Proteomes" id="UP000320011">
    <property type="component" value="Unassembled WGS sequence"/>
</dbReference>
<evidence type="ECO:0000313" key="3">
    <source>
        <dbReference type="Proteomes" id="UP000320011"/>
    </source>
</evidence>
<organism evidence="2 3">
    <name type="scientific">Amycolatopsis rhizosphaerae</name>
    <dbReference type="NCBI Taxonomy" id="2053003"/>
    <lineage>
        <taxon>Bacteria</taxon>
        <taxon>Bacillati</taxon>
        <taxon>Actinomycetota</taxon>
        <taxon>Actinomycetes</taxon>
        <taxon>Pseudonocardiales</taxon>
        <taxon>Pseudonocardiaceae</taxon>
        <taxon>Amycolatopsis</taxon>
    </lineage>
</organism>
<evidence type="ECO:0000256" key="1">
    <source>
        <dbReference type="SAM" id="MobiDB-lite"/>
    </source>
</evidence>
<evidence type="ECO:0000313" key="2">
    <source>
        <dbReference type="EMBL" id="TVT53678.1"/>
    </source>
</evidence>
<sequence length="61" mass="6870">MNTSLHIPAEAESLNELISDCDDIPQELRRRREATPRPPAPRSWTVDEGTHAQVADLDEFA</sequence>
<feature type="region of interest" description="Disordered" evidence="1">
    <location>
        <begin position="26"/>
        <end position="61"/>
    </location>
</feature>
<keyword evidence="3" id="KW-1185">Reference proteome</keyword>
<reference evidence="2 3" key="2">
    <citation type="submission" date="2019-08" db="EMBL/GenBank/DDBJ databases">
        <title>Amycolatopsis acidicola sp. nov., isolated from peat swamp forest soil.</title>
        <authorList>
            <person name="Srisuk N."/>
        </authorList>
    </citation>
    <scope>NUCLEOTIDE SEQUENCE [LARGE SCALE GENOMIC DNA]</scope>
    <source>
        <strain evidence="2 3">TBRC 6029</strain>
    </source>
</reference>
<dbReference type="EMBL" id="VJWX01000085">
    <property type="protein sequence ID" value="TVT53678.1"/>
    <property type="molecule type" value="Genomic_DNA"/>
</dbReference>
<gene>
    <name evidence="2" type="ORF">FNH05_11535</name>
</gene>
<feature type="compositionally biased region" description="Basic and acidic residues" evidence="1">
    <location>
        <begin position="26"/>
        <end position="35"/>
    </location>
</feature>
<accession>A0A558CY29</accession>